<evidence type="ECO:0000256" key="2">
    <source>
        <dbReference type="ARBA" id="ARBA00007727"/>
    </source>
</evidence>
<dbReference type="PANTHER" id="PTHR32285:SF23">
    <property type="entry name" value="PROTEIN TRICHOME BIREFRINGENCE-LIKE 12"/>
    <property type="match status" value="1"/>
</dbReference>
<dbReference type="EMBL" id="GHES01027461">
    <property type="protein sequence ID" value="MPA58020.1"/>
    <property type="molecule type" value="Transcribed_RNA"/>
</dbReference>
<dbReference type="Pfam" id="PF14416">
    <property type="entry name" value="PMR5N"/>
    <property type="match status" value="1"/>
</dbReference>
<comment type="similarity">
    <text evidence="2">Belongs to the PC-esterase family. TBL subfamily.</text>
</comment>
<accession>A0A5B7AMV0</accession>
<evidence type="ECO:0000256" key="3">
    <source>
        <dbReference type="ARBA" id="ARBA00022692"/>
    </source>
</evidence>
<dbReference type="Pfam" id="PF13839">
    <property type="entry name" value="PC-Esterase"/>
    <property type="match status" value="1"/>
</dbReference>
<dbReference type="GO" id="GO:0005794">
    <property type="term" value="C:Golgi apparatus"/>
    <property type="evidence" value="ECO:0007669"/>
    <property type="project" value="TreeGrafter"/>
</dbReference>
<evidence type="ECO:0000256" key="5">
    <source>
        <dbReference type="ARBA" id="ARBA00022989"/>
    </source>
</evidence>
<keyword evidence="6 7" id="KW-0472">Membrane</keyword>
<dbReference type="InterPro" id="IPR026057">
    <property type="entry name" value="TBL_C"/>
</dbReference>
<gene>
    <name evidence="10" type="ORF">Din_027461</name>
</gene>
<evidence type="ECO:0000259" key="8">
    <source>
        <dbReference type="Pfam" id="PF13839"/>
    </source>
</evidence>
<evidence type="ECO:0000313" key="10">
    <source>
        <dbReference type="EMBL" id="MPA58020.1"/>
    </source>
</evidence>
<keyword evidence="4" id="KW-0735">Signal-anchor</keyword>
<feature type="domain" description="Trichome birefringence-like N-terminal" evidence="9">
    <location>
        <begin position="50"/>
        <end position="103"/>
    </location>
</feature>
<name>A0A5B7AMV0_DAVIN</name>
<dbReference type="PANTHER" id="PTHR32285">
    <property type="entry name" value="PROTEIN TRICHOME BIREFRINGENCE-LIKE 9-RELATED"/>
    <property type="match status" value="1"/>
</dbReference>
<evidence type="ECO:0000256" key="1">
    <source>
        <dbReference type="ARBA" id="ARBA00004167"/>
    </source>
</evidence>
<sequence length="197" mass="22871">MAPKLSPALFTWLILPTCMLLFLYSTLLPLYTPSSTKPQPSKHSISFTPPCNLFNGHWVMDPNRRPMYDETCPFHRNAWNCLRNKRENMGRINSWKWVPEKCQLPRIDPLGFMGLMRNKRIGFVGDSLNENFLVSFPVFLELLMQVQRSGRRRGPGGVLTFQNLMLQLLIIEPYCSIITSKNVRICLRMLVGLYFCL</sequence>
<proteinExistence type="inferred from homology"/>
<dbReference type="InterPro" id="IPR029962">
    <property type="entry name" value="TBL"/>
</dbReference>
<keyword evidence="3 7" id="KW-0812">Transmembrane</keyword>
<dbReference type="GO" id="GO:0016413">
    <property type="term" value="F:O-acetyltransferase activity"/>
    <property type="evidence" value="ECO:0007669"/>
    <property type="project" value="InterPro"/>
</dbReference>
<organism evidence="10">
    <name type="scientific">Davidia involucrata</name>
    <name type="common">Dove tree</name>
    <dbReference type="NCBI Taxonomy" id="16924"/>
    <lineage>
        <taxon>Eukaryota</taxon>
        <taxon>Viridiplantae</taxon>
        <taxon>Streptophyta</taxon>
        <taxon>Embryophyta</taxon>
        <taxon>Tracheophyta</taxon>
        <taxon>Spermatophyta</taxon>
        <taxon>Magnoliopsida</taxon>
        <taxon>eudicotyledons</taxon>
        <taxon>Gunneridae</taxon>
        <taxon>Pentapetalae</taxon>
        <taxon>asterids</taxon>
        <taxon>Cornales</taxon>
        <taxon>Nyssaceae</taxon>
        <taxon>Davidia</taxon>
    </lineage>
</organism>
<dbReference type="AlphaFoldDB" id="A0A5B7AMV0"/>
<feature type="transmembrane region" description="Helical" evidence="7">
    <location>
        <begin position="12"/>
        <end position="32"/>
    </location>
</feature>
<evidence type="ECO:0000259" key="9">
    <source>
        <dbReference type="Pfam" id="PF14416"/>
    </source>
</evidence>
<evidence type="ECO:0000256" key="7">
    <source>
        <dbReference type="SAM" id="Phobius"/>
    </source>
</evidence>
<feature type="domain" description="Trichome birefringence-like C-terminal" evidence="8">
    <location>
        <begin position="104"/>
        <end position="141"/>
    </location>
</feature>
<reference evidence="10" key="1">
    <citation type="submission" date="2019-08" db="EMBL/GenBank/DDBJ databases">
        <title>Reference gene set and small RNA set construction with multiple tissues from Davidia involucrata Baill.</title>
        <authorList>
            <person name="Yang H."/>
            <person name="Zhou C."/>
            <person name="Li G."/>
            <person name="Wang J."/>
            <person name="Gao P."/>
            <person name="Wang M."/>
            <person name="Wang R."/>
            <person name="Zhao Y."/>
        </authorList>
    </citation>
    <scope>NUCLEOTIDE SEQUENCE</scope>
    <source>
        <tissue evidence="10">Mixed with DoveR01_LX</tissue>
    </source>
</reference>
<dbReference type="InterPro" id="IPR025846">
    <property type="entry name" value="TBL_N"/>
</dbReference>
<comment type="subcellular location">
    <subcellularLocation>
        <location evidence="1">Membrane</location>
        <topology evidence="1">Single-pass membrane protein</topology>
    </subcellularLocation>
</comment>
<keyword evidence="5 7" id="KW-1133">Transmembrane helix</keyword>
<evidence type="ECO:0000256" key="4">
    <source>
        <dbReference type="ARBA" id="ARBA00022968"/>
    </source>
</evidence>
<protein>
    <submittedName>
        <fullName evidence="10">Uncharacterized protein</fullName>
    </submittedName>
</protein>
<evidence type="ECO:0000256" key="6">
    <source>
        <dbReference type="ARBA" id="ARBA00023136"/>
    </source>
</evidence>
<dbReference type="GO" id="GO:0016020">
    <property type="term" value="C:membrane"/>
    <property type="evidence" value="ECO:0007669"/>
    <property type="project" value="UniProtKB-SubCell"/>
</dbReference>